<evidence type="ECO:0000313" key="2">
    <source>
        <dbReference type="EMBL" id="NJC71156.1"/>
    </source>
</evidence>
<keyword evidence="3" id="KW-1185">Reference proteome</keyword>
<dbReference type="RefSeq" id="WP_167926072.1">
    <property type="nucleotide sequence ID" value="NZ_JAATVY010000010.1"/>
</dbReference>
<keyword evidence="1" id="KW-0812">Transmembrane</keyword>
<accession>A0ABX0XZA9</accession>
<reference evidence="2 3" key="1">
    <citation type="submission" date="2020-03" db="EMBL/GenBank/DDBJ databases">
        <title>WGS of the type strain of Planosporangium spp.</title>
        <authorList>
            <person name="Thawai C."/>
        </authorList>
    </citation>
    <scope>NUCLEOTIDE SEQUENCE [LARGE SCALE GENOMIC DNA]</scope>
    <source>
        <strain evidence="2 3">TBRC 5610</strain>
    </source>
</reference>
<protein>
    <submittedName>
        <fullName evidence="2">Uncharacterized protein</fullName>
    </submittedName>
</protein>
<name>A0ABX0XZA9_9ACTN</name>
<sequence length="71" mass="8169">MWYTIAWLAWIAAFALIEGKALVSRQPGATLSEHIWAWFRVKDSRPTALTWVLRSILLVFLAWLTLHLGFG</sequence>
<keyword evidence="1" id="KW-1133">Transmembrane helix</keyword>
<feature type="transmembrane region" description="Helical" evidence="1">
    <location>
        <begin position="49"/>
        <end position="70"/>
    </location>
</feature>
<dbReference type="Proteomes" id="UP000722989">
    <property type="component" value="Unassembled WGS sequence"/>
</dbReference>
<gene>
    <name evidence="2" type="ORF">HC031_15760</name>
</gene>
<organism evidence="2 3">
    <name type="scientific">Planosporangium thailandense</name>
    <dbReference type="NCBI Taxonomy" id="765197"/>
    <lineage>
        <taxon>Bacteria</taxon>
        <taxon>Bacillati</taxon>
        <taxon>Actinomycetota</taxon>
        <taxon>Actinomycetes</taxon>
        <taxon>Micromonosporales</taxon>
        <taxon>Micromonosporaceae</taxon>
        <taxon>Planosporangium</taxon>
    </lineage>
</organism>
<keyword evidence="1" id="KW-0472">Membrane</keyword>
<dbReference type="EMBL" id="JAATVY010000010">
    <property type="protein sequence ID" value="NJC71156.1"/>
    <property type="molecule type" value="Genomic_DNA"/>
</dbReference>
<proteinExistence type="predicted"/>
<comment type="caution">
    <text evidence="2">The sequence shown here is derived from an EMBL/GenBank/DDBJ whole genome shotgun (WGS) entry which is preliminary data.</text>
</comment>
<evidence type="ECO:0000313" key="3">
    <source>
        <dbReference type="Proteomes" id="UP000722989"/>
    </source>
</evidence>
<evidence type="ECO:0000256" key="1">
    <source>
        <dbReference type="SAM" id="Phobius"/>
    </source>
</evidence>